<keyword evidence="3" id="KW-1185">Reference proteome</keyword>
<evidence type="ECO:0000256" key="1">
    <source>
        <dbReference type="SAM" id="SignalP"/>
    </source>
</evidence>
<name>A0A255YHI9_9SPHN</name>
<dbReference type="AlphaFoldDB" id="A0A255YHI9"/>
<dbReference type="Proteomes" id="UP000216991">
    <property type="component" value="Unassembled WGS sequence"/>
</dbReference>
<evidence type="ECO:0000313" key="2">
    <source>
        <dbReference type="EMBL" id="OYQ28737.1"/>
    </source>
</evidence>
<proteinExistence type="predicted"/>
<dbReference type="OrthoDB" id="7585688at2"/>
<evidence type="ECO:0000313" key="3">
    <source>
        <dbReference type="Proteomes" id="UP000216991"/>
    </source>
</evidence>
<dbReference type="EMBL" id="NOXT01000108">
    <property type="protein sequence ID" value="OYQ28737.1"/>
    <property type="molecule type" value="Genomic_DNA"/>
</dbReference>
<sequence>MMRYALILALIAAPAAATEVIRLSDAQRDAVITAAANGPEKAPVLTPVQTPRPSVLDRPLYPEFFAADGPPINDRKVHGEMTMFAGSGGTFGISGTAIVPVGETGMAAVSVTQGRSRFGNISGFGFGFTSGDARRSFNADISNPGLFGPGISAFDPGFPLRGRR</sequence>
<keyword evidence="1" id="KW-0732">Signal</keyword>
<gene>
    <name evidence="2" type="ORF">CHU93_08555</name>
</gene>
<reference evidence="2 3" key="1">
    <citation type="submission" date="2017-07" db="EMBL/GenBank/DDBJ databases">
        <title>Sandarakinorhabdus cyanobacteriorum sp. nov., a novel bacterium isolated from cyanobacterial aggregates in a eutrophic lake.</title>
        <authorList>
            <person name="Cai H."/>
        </authorList>
    </citation>
    <scope>NUCLEOTIDE SEQUENCE [LARGE SCALE GENOMIC DNA]</scope>
    <source>
        <strain evidence="2 3">TH057</strain>
    </source>
</reference>
<comment type="caution">
    <text evidence="2">The sequence shown here is derived from an EMBL/GenBank/DDBJ whole genome shotgun (WGS) entry which is preliminary data.</text>
</comment>
<feature type="chain" id="PRO_5012265324" evidence="1">
    <location>
        <begin position="18"/>
        <end position="164"/>
    </location>
</feature>
<accession>A0A255YHI9</accession>
<protein>
    <submittedName>
        <fullName evidence="2">Uncharacterized protein</fullName>
    </submittedName>
</protein>
<feature type="signal peptide" evidence="1">
    <location>
        <begin position="1"/>
        <end position="17"/>
    </location>
</feature>
<dbReference type="RefSeq" id="WP_094473676.1">
    <property type="nucleotide sequence ID" value="NZ_NOXT01000108.1"/>
</dbReference>
<organism evidence="2 3">
    <name type="scientific">Sandarakinorhabdus cyanobacteriorum</name>
    <dbReference type="NCBI Taxonomy" id="1981098"/>
    <lineage>
        <taxon>Bacteria</taxon>
        <taxon>Pseudomonadati</taxon>
        <taxon>Pseudomonadota</taxon>
        <taxon>Alphaproteobacteria</taxon>
        <taxon>Sphingomonadales</taxon>
        <taxon>Sphingosinicellaceae</taxon>
        <taxon>Sandarakinorhabdus</taxon>
    </lineage>
</organism>